<dbReference type="Pfam" id="PF04893">
    <property type="entry name" value="Yip1"/>
    <property type="match status" value="1"/>
</dbReference>
<evidence type="ECO:0000256" key="5">
    <source>
        <dbReference type="SAM" id="Phobius"/>
    </source>
</evidence>
<dbReference type="InterPro" id="IPR011042">
    <property type="entry name" value="6-blade_b-propeller_TolB-like"/>
</dbReference>
<dbReference type="Gene3D" id="2.40.10.500">
    <property type="match status" value="1"/>
</dbReference>
<comment type="subcellular location">
    <subcellularLocation>
        <location evidence="1">Membrane</location>
        <topology evidence="1">Multi-pass membrane protein</topology>
    </subcellularLocation>
</comment>
<feature type="domain" description="Yip1" evidence="6">
    <location>
        <begin position="508"/>
        <end position="678"/>
    </location>
</feature>
<gene>
    <name evidence="7" type="ORF">J2Z66_003354</name>
</gene>
<dbReference type="SUPFAM" id="SSF101898">
    <property type="entry name" value="NHL repeat"/>
    <property type="match status" value="1"/>
</dbReference>
<keyword evidence="8" id="KW-1185">Reference proteome</keyword>
<feature type="transmembrane region" description="Helical" evidence="5">
    <location>
        <begin position="463"/>
        <end position="484"/>
    </location>
</feature>
<dbReference type="SUPFAM" id="SSF48452">
    <property type="entry name" value="TPR-like"/>
    <property type="match status" value="1"/>
</dbReference>
<feature type="transmembrane region" description="Helical" evidence="5">
    <location>
        <begin position="598"/>
        <end position="618"/>
    </location>
</feature>
<dbReference type="EMBL" id="JAGGLB010000010">
    <property type="protein sequence ID" value="MBP1991747.1"/>
    <property type="molecule type" value="Genomic_DNA"/>
</dbReference>
<evidence type="ECO:0000256" key="2">
    <source>
        <dbReference type="ARBA" id="ARBA00022692"/>
    </source>
</evidence>
<keyword evidence="3 5" id="KW-1133">Transmembrane helix</keyword>
<dbReference type="PANTHER" id="PTHR24104:SF25">
    <property type="entry name" value="PROTEIN LIN-41"/>
    <property type="match status" value="1"/>
</dbReference>
<name>A0ABS4IVX6_9BACL</name>
<evidence type="ECO:0000256" key="4">
    <source>
        <dbReference type="ARBA" id="ARBA00023136"/>
    </source>
</evidence>
<dbReference type="RefSeq" id="WP_209972480.1">
    <property type="nucleotide sequence ID" value="NZ_JAGGLB010000010.1"/>
</dbReference>
<dbReference type="InterPro" id="IPR050952">
    <property type="entry name" value="TRIM-NHL_E3_ligases"/>
</dbReference>
<dbReference type="Gene3D" id="1.25.40.10">
    <property type="entry name" value="Tetratricopeptide repeat domain"/>
    <property type="match status" value="1"/>
</dbReference>
<accession>A0ABS4IVX6</accession>
<dbReference type="PANTHER" id="PTHR24104">
    <property type="entry name" value="E3 UBIQUITIN-PROTEIN LIGASE NHLRC1-RELATED"/>
    <property type="match status" value="1"/>
</dbReference>
<keyword evidence="2 5" id="KW-0812">Transmembrane</keyword>
<evidence type="ECO:0000256" key="3">
    <source>
        <dbReference type="ARBA" id="ARBA00022989"/>
    </source>
</evidence>
<dbReference type="Proteomes" id="UP001519287">
    <property type="component" value="Unassembled WGS sequence"/>
</dbReference>
<evidence type="ECO:0000259" key="6">
    <source>
        <dbReference type="Pfam" id="PF04893"/>
    </source>
</evidence>
<proteinExistence type="predicted"/>
<comment type="caution">
    <text evidence="7">The sequence shown here is derived from an EMBL/GenBank/DDBJ whole genome shotgun (WGS) entry which is preliminary data.</text>
</comment>
<dbReference type="InterPro" id="IPR006977">
    <property type="entry name" value="Yip1_dom"/>
</dbReference>
<dbReference type="Gene3D" id="2.120.10.30">
    <property type="entry name" value="TolB, C-terminal domain"/>
    <property type="match status" value="1"/>
</dbReference>
<feature type="transmembrane region" description="Helical" evidence="5">
    <location>
        <begin position="630"/>
        <end position="650"/>
    </location>
</feature>
<feature type="transmembrane region" description="Helical" evidence="5">
    <location>
        <begin position="662"/>
        <end position="685"/>
    </location>
</feature>
<reference evidence="7 8" key="1">
    <citation type="submission" date="2021-03" db="EMBL/GenBank/DDBJ databases">
        <title>Genomic Encyclopedia of Type Strains, Phase IV (KMG-IV): sequencing the most valuable type-strain genomes for metagenomic binning, comparative biology and taxonomic classification.</title>
        <authorList>
            <person name="Goeker M."/>
        </authorList>
    </citation>
    <scope>NUCLEOTIDE SEQUENCE [LARGE SCALE GENOMIC DNA]</scope>
    <source>
        <strain evidence="7 8">DSM 26048</strain>
    </source>
</reference>
<dbReference type="InterPro" id="IPR011990">
    <property type="entry name" value="TPR-like_helical_dom_sf"/>
</dbReference>
<keyword evidence="4 5" id="KW-0472">Membrane</keyword>
<evidence type="ECO:0000256" key="1">
    <source>
        <dbReference type="ARBA" id="ARBA00004141"/>
    </source>
</evidence>
<evidence type="ECO:0000313" key="8">
    <source>
        <dbReference type="Proteomes" id="UP001519287"/>
    </source>
</evidence>
<sequence>MKQLHRFVRIVLATIVALTGFGFTSEFTSEVHADVPYPHYFMSPAGDYFPVPAPYEPDGTIRLEGQLEGGLSKPKDLFIDRDDRIYVADTGNNRIVAMDRSGNHLQIYGGGAEGDEEGEQPLTEAESLKEPSGVFVNQEGIYVADTGNKRIVLFNRSGEVLRTIGQPASTLLGEDFTYAPLKVVVDSRGYLYVVNQGTQRGLLMMDTKGQFRGYFGANRTQAGLSQTLIRLLYSKEIRRGTAVILPYSFNNVVLSPDGFLYTTTTGQASKQIRKLNAVGGDIFPNAARNFSEPSPFQADKGGQIFTDAAVDQSGNVTLLDSTYGRMYQYDATGRLLFSFGATGLGKGLTGSPQSIAVDSQGILYVLDAARGEIQRFRPTPFAQLVHQANELYAQGRYNESFEPWREVVRLDAYYTLALQAMGQTQLRQENYAGAMDSFRAADDKGGYSAAFYEQRRLFIRDHFGWIASVVLAAIAAIMVIRSIWVRRKRKLSKTRKKSSEFLLIEQIKGVLKHPTSSFEALRYEGKGRWRDALLLVGLFVIVNLLGYLLPSFHFQTTPLRLVRWEFVAMQTIGVWLLWCLVQYGLTTVLSGEGRLRDVMIGTAYCFAPLILFTVPLRIATHALTFQEKPIYDLFMTALYAWVIVLLFIKIRETHDYSNRKALGVGMATVAGCFVVIGFAIVLYGMSLNLLDFVNQIVKEATAVD</sequence>
<evidence type="ECO:0000313" key="7">
    <source>
        <dbReference type="EMBL" id="MBP1991747.1"/>
    </source>
</evidence>
<organism evidence="7 8">
    <name type="scientific">Paenibacillus eucommiae</name>
    <dbReference type="NCBI Taxonomy" id="1355755"/>
    <lineage>
        <taxon>Bacteria</taxon>
        <taxon>Bacillati</taxon>
        <taxon>Bacillota</taxon>
        <taxon>Bacilli</taxon>
        <taxon>Bacillales</taxon>
        <taxon>Paenibacillaceae</taxon>
        <taxon>Paenibacillus</taxon>
    </lineage>
</organism>
<feature type="transmembrane region" description="Helical" evidence="5">
    <location>
        <begin position="566"/>
        <end position="586"/>
    </location>
</feature>
<feature type="transmembrane region" description="Helical" evidence="5">
    <location>
        <begin position="532"/>
        <end position="554"/>
    </location>
</feature>
<protein>
    <submittedName>
        <fullName evidence="7">Sugar lactone lactonase YvrE</fullName>
    </submittedName>
</protein>
<dbReference type="CDD" id="cd05819">
    <property type="entry name" value="NHL"/>
    <property type="match status" value="1"/>
</dbReference>